<dbReference type="AlphaFoldDB" id="A0A024GII0"/>
<name>A0A024GII0_9STRA</name>
<proteinExistence type="predicted"/>
<reference evidence="1 2" key="1">
    <citation type="submission" date="2012-05" db="EMBL/GenBank/DDBJ databases">
        <title>Recombination and specialization in a pathogen metapopulation.</title>
        <authorList>
            <person name="Gardiner A."/>
            <person name="Kemen E."/>
            <person name="Schultz-Larsen T."/>
            <person name="MacLean D."/>
            <person name="Van Oosterhout C."/>
            <person name="Jones J.D.G."/>
        </authorList>
    </citation>
    <scope>NUCLEOTIDE SEQUENCE [LARGE SCALE GENOMIC DNA]</scope>
    <source>
        <strain evidence="1 2">Ac Nc2</strain>
    </source>
</reference>
<dbReference type="InParanoid" id="A0A024GII0"/>
<comment type="caution">
    <text evidence="1">The sequence shown here is derived from an EMBL/GenBank/DDBJ whole genome shotgun (WGS) entry which is preliminary data.</text>
</comment>
<evidence type="ECO:0000313" key="1">
    <source>
        <dbReference type="EMBL" id="CCI46327.1"/>
    </source>
</evidence>
<gene>
    <name evidence="1" type="ORF">BN9_072560</name>
</gene>
<organism evidence="1 2">
    <name type="scientific">Albugo candida</name>
    <dbReference type="NCBI Taxonomy" id="65357"/>
    <lineage>
        <taxon>Eukaryota</taxon>
        <taxon>Sar</taxon>
        <taxon>Stramenopiles</taxon>
        <taxon>Oomycota</taxon>
        <taxon>Peronosporomycetes</taxon>
        <taxon>Albuginales</taxon>
        <taxon>Albuginaceae</taxon>
        <taxon>Albugo</taxon>
    </lineage>
</organism>
<dbReference type="EMBL" id="CAIX01000123">
    <property type="protein sequence ID" value="CCI46327.1"/>
    <property type="molecule type" value="Genomic_DNA"/>
</dbReference>
<protein>
    <submittedName>
        <fullName evidence="1">Uncharacterized protein</fullName>
    </submittedName>
</protein>
<sequence length="138" mass="15987">MVLIYCDTPNKRSIDQINSHFFSVTQKNEQKRSLLITSQLNFNLYDRHDCNPRNHSIMVKTHWLTRLKTLCPVMIGSPYARSWVEDILCCHGCSPINKIISIDETSITSFMFSAYSRCASSDTCIHFLQKVDVMHLLQ</sequence>
<evidence type="ECO:0000313" key="2">
    <source>
        <dbReference type="Proteomes" id="UP000053237"/>
    </source>
</evidence>
<dbReference type="Proteomes" id="UP000053237">
    <property type="component" value="Unassembled WGS sequence"/>
</dbReference>
<keyword evidence="2" id="KW-1185">Reference proteome</keyword>
<accession>A0A024GII0</accession>